<dbReference type="PANTHER" id="PTHR22100">
    <property type="entry name" value="WINGS APART-LIKE PROTEIN HOMOLOG"/>
    <property type="match status" value="1"/>
</dbReference>
<evidence type="ECO:0000313" key="4">
    <source>
        <dbReference type="EMBL" id="KAL2809500.1"/>
    </source>
</evidence>
<organism evidence="4 5">
    <name type="scientific">Aspergillus granulosus</name>
    <dbReference type="NCBI Taxonomy" id="176169"/>
    <lineage>
        <taxon>Eukaryota</taxon>
        <taxon>Fungi</taxon>
        <taxon>Dikarya</taxon>
        <taxon>Ascomycota</taxon>
        <taxon>Pezizomycotina</taxon>
        <taxon>Eurotiomycetes</taxon>
        <taxon>Eurotiomycetidae</taxon>
        <taxon>Eurotiales</taxon>
        <taxon>Aspergillaceae</taxon>
        <taxon>Aspergillus</taxon>
        <taxon>Aspergillus subgen. Nidulantes</taxon>
    </lineage>
</organism>
<comment type="similarity">
    <text evidence="1">Belongs to the WAPL family.</text>
</comment>
<feature type="region of interest" description="Disordered" evidence="2">
    <location>
        <begin position="31"/>
        <end position="186"/>
    </location>
</feature>
<feature type="region of interest" description="Disordered" evidence="2">
    <location>
        <begin position="231"/>
        <end position="261"/>
    </location>
</feature>
<dbReference type="Pfam" id="PF07814">
    <property type="entry name" value="WAPL"/>
    <property type="match status" value="1"/>
</dbReference>
<sequence>MSQNRKRPVTYGKSSVNRAGVGLYMLDSDASSQLPRLRTSPSNGQAAKPTSHPTSSGQPIRPSFAKNLSGSSLAQGGAHSGMQRKRRKPFHEEAHRDNTEDQLKADFLMDGSTVDPKMRDEEDLLSTVPSHDGDRKSTDILRSSRSHAPLKVESPQRTAPSPPTSEDRSRVDFLDAQNKIETASPRKRLIDSLGMTEDPHRGLTPGFDDAPELSPYTVPPEGRISASARQFSTRNNTEPRVCNVERSQTAPTSSLSSMLRSSRVTYSRQRSFLNDLVGMTGDEPQGLGDGSKFEPKPEAHGLFASRVPPEDEDSNKNKAVRSIHELRQAGDNARFREIVDSIFEDIEDQYNSISGRCCSIADLCDKLLDSQFAHRFSEQGFDERLVNCIAIHSNIVWISLAFSAFQLIIAGGQASRVFMESLWVKIIDHSPLLLDTEDDLLVLVREPSQGLSKTAQAAVRGIRSRLLPQITAPSTRFSPRLLALRCMESALRLLRETGHTARLAPTALLDTLLDLLATNGLADPGQTDHSKVLRLIFSILENYSIVTGPFDEYHCQCLQRLAQLHGLFSLDLRDQTRSTLLSYVRVILNLTNKEPALCDSFALPDLVSGLVRIIIMEFSDVSKHFGPSENDALNAVILALGTLINLTEETEKARAMLVHSNFSAVPPLQQLLEQFSGSVSAMDQARSVPEVHENVVAGYLSILFLTICLNPEACLFVKKSLDGEGLAMVFSTAEKFLQYHREIEKETGVVEIYEGESRLTRRLEHIISQARQLEGVSDRFP</sequence>
<comment type="caution">
    <text evidence="4">The sequence shown here is derived from an EMBL/GenBank/DDBJ whole genome shotgun (WGS) entry which is preliminary data.</text>
</comment>
<keyword evidence="5" id="KW-1185">Reference proteome</keyword>
<feature type="region of interest" description="Disordered" evidence="2">
    <location>
        <begin position="1"/>
        <end position="20"/>
    </location>
</feature>
<evidence type="ECO:0000256" key="2">
    <source>
        <dbReference type="SAM" id="MobiDB-lite"/>
    </source>
</evidence>
<dbReference type="Gene3D" id="1.25.10.10">
    <property type="entry name" value="Leucine-rich Repeat Variant"/>
    <property type="match status" value="1"/>
</dbReference>
<dbReference type="Proteomes" id="UP001610334">
    <property type="component" value="Unassembled WGS sequence"/>
</dbReference>
<evidence type="ECO:0000259" key="3">
    <source>
        <dbReference type="Pfam" id="PF07814"/>
    </source>
</evidence>
<reference evidence="4 5" key="1">
    <citation type="submission" date="2024-07" db="EMBL/GenBank/DDBJ databases">
        <title>Section-level genome sequencing and comparative genomics of Aspergillus sections Usti and Cavernicolus.</title>
        <authorList>
            <consortium name="Lawrence Berkeley National Laboratory"/>
            <person name="Nybo J.L."/>
            <person name="Vesth T.C."/>
            <person name="Theobald S."/>
            <person name="Frisvad J.C."/>
            <person name="Larsen T.O."/>
            <person name="Kjaerboelling I."/>
            <person name="Rothschild-Mancinelli K."/>
            <person name="Lyhne E.K."/>
            <person name="Kogle M.E."/>
            <person name="Barry K."/>
            <person name="Clum A."/>
            <person name="Na H."/>
            <person name="Ledsgaard L."/>
            <person name="Lin J."/>
            <person name="Lipzen A."/>
            <person name="Kuo A."/>
            <person name="Riley R."/>
            <person name="Mondo S."/>
            <person name="Labutti K."/>
            <person name="Haridas S."/>
            <person name="Pangalinan J."/>
            <person name="Salamov A.A."/>
            <person name="Simmons B.A."/>
            <person name="Magnuson J.K."/>
            <person name="Chen J."/>
            <person name="Drula E."/>
            <person name="Henrissat B."/>
            <person name="Wiebenga A."/>
            <person name="Lubbers R.J."/>
            <person name="Gomes A.C."/>
            <person name="Makela M.R."/>
            <person name="Stajich J."/>
            <person name="Grigoriev I.V."/>
            <person name="Mortensen U.H."/>
            <person name="De Vries R.P."/>
            <person name="Baker S.E."/>
            <person name="Andersen M.R."/>
        </authorList>
    </citation>
    <scope>NUCLEOTIDE SEQUENCE [LARGE SCALE GENOMIC DNA]</scope>
    <source>
        <strain evidence="4 5">CBS 588.65</strain>
    </source>
</reference>
<evidence type="ECO:0000313" key="5">
    <source>
        <dbReference type="Proteomes" id="UP001610334"/>
    </source>
</evidence>
<proteinExistence type="inferred from homology"/>
<feature type="domain" description="Wings apart-like protein C-terminal" evidence="3">
    <location>
        <begin position="320"/>
        <end position="652"/>
    </location>
</feature>
<dbReference type="EMBL" id="JBFXLT010000088">
    <property type="protein sequence ID" value="KAL2809500.1"/>
    <property type="molecule type" value="Genomic_DNA"/>
</dbReference>
<gene>
    <name evidence="4" type="ORF">BJX63DRAFT_423825</name>
</gene>
<protein>
    <submittedName>
        <fullName evidence="4">Wings apart-like protein regulation of heterochromatin-domain-containing protein</fullName>
    </submittedName>
</protein>
<dbReference type="InterPro" id="IPR011989">
    <property type="entry name" value="ARM-like"/>
</dbReference>
<feature type="compositionally biased region" description="Basic and acidic residues" evidence="2">
    <location>
        <begin position="90"/>
        <end position="104"/>
    </location>
</feature>
<feature type="compositionally biased region" description="Polar residues" evidence="2">
    <location>
        <begin position="31"/>
        <end position="45"/>
    </location>
</feature>
<evidence type="ECO:0000256" key="1">
    <source>
        <dbReference type="ARBA" id="ARBA00006854"/>
    </source>
</evidence>
<dbReference type="InterPro" id="IPR039874">
    <property type="entry name" value="WAPL"/>
</dbReference>
<dbReference type="InterPro" id="IPR022771">
    <property type="entry name" value="WAPL_C"/>
</dbReference>
<name>A0ABR4H223_9EURO</name>
<accession>A0ABR4H223</accession>
<dbReference type="PANTHER" id="PTHR22100:SF13">
    <property type="entry name" value="WINGS APART-LIKE PROTEIN HOMOLOG"/>
    <property type="match status" value="1"/>
</dbReference>